<dbReference type="InterPro" id="IPR052176">
    <property type="entry name" value="Glycosyl_Hydrlase_43_Enz"/>
</dbReference>
<dbReference type="InterPro" id="IPR023296">
    <property type="entry name" value="Glyco_hydro_beta-prop_sf"/>
</dbReference>
<dbReference type="Proteomes" id="UP000451233">
    <property type="component" value="Unassembled WGS sequence"/>
</dbReference>
<feature type="active site" description="Proton donor" evidence="6">
    <location>
        <position position="204"/>
    </location>
</feature>
<dbReference type="EMBL" id="WVHS01000003">
    <property type="protein sequence ID" value="MXV16372.1"/>
    <property type="molecule type" value="Genomic_DNA"/>
</dbReference>
<evidence type="ECO:0000256" key="6">
    <source>
        <dbReference type="PIRSR" id="PIRSR606710-1"/>
    </source>
</evidence>
<dbReference type="GO" id="GO:0045493">
    <property type="term" value="P:xylan catabolic process"/>
    <property type="evidence" value="ECO:0007669"/>
    <property type="project" value="UniProtKB-KW"/>
</dbReference>
<dbReference type="PANTHER" id="PTHR43772:SF2">
    <property type="entry name" value="PUTATIVE (AFU_ORTHOLOGUE AFUA_2G04480)-RELATED"/>
    <property type="match status" value="1"/>
</dbReference>
<dbReference type="InterPro" id="IPR006710">
    <property type="entry name" value="Glyco_hydro_43"/>
</dbReference>
<evidence type="ECO:0000313" key="11">
    <source>
        <dbReference type="Proteomes" id="UP000451233"/>
    </source>
</evidence>
<accession>A0A7K1XZJ3</accession>
<protein>
    <submittedName>
        <fullName evidence="10">Family 43 glycosylhydrolase</fullName>
    </submittedName>
</protein>
<dbReference type="Gene3D" id="2.115.10.20">
    <property type="entry name" value="Glycosyl hydrolase domain, family 43"/>
    <property type="match status" value="1"/>
</dbReference>
<keyword evidence="2" id="KW-0624">Polysaccharide degradation</keyword>
<comment type="caution">
    <text evidence="10">The sequence shown here is derived from an EMBL/GenBank/DDBJ whole genome shotgun (WGS) entry which is preliminary data.</text>
</comment>
<feature type="active site" description="Proton acceptor" evidence="6">
    <location>
        <position position="37"/>
    </location>
</feature>
<evidence type="ECO:0000256" key="1">
    <source>
        <dbReference type="ARBA" id="ARBA00009865"/>
    </source>
</evidence>
<name>A0A7K1XZJ3_9SPHI</name>
<keyword evidence="11" id="KW-1185">Reference proteome</keyword>
<keyword evidence="9" id="KW-0732">Signal</keyword>
<dbReference type="GO" id="GO:0004553">
    <property type="term" value="F:hydrolase activity, hydrolyzing O-glycosyl compounds"/>
    <property type="evidence" value="ECO:0007669"/>
    <property type="project" value="InterPro"/>
</dbReference>
<evidence type="ECO:0000256" key="7">
    <source>
        <dbReference type="PIRSR" id="PIRSR606710-2"/>
    </source>
</evidence>
<organism evidence="10 11">
    <name type="scientific">Hufsiella ginkgonis</name>
    <dbReference type="NCBI Taxonomy" id="2695274"/>
    <lineage>
        <taxon>Bacteria</taxon>
        <taxon>Pseudomonadati</taxon>
        <taxon>Bacteroidota</taxon>
        <taxon>Sphingobacteriia</taxon>
        <taxon>Sphingobacteriales</taxon>
        <taxon>Sphingobacteriaceae</taxon>
        <taxon>Hufsiella</taxon>
    </lineage>
</organism>
<feature type="signal peptide" evidence="9">
    <location>
        <begin position="1"/>
        <end position="20"/>
    </location>
</feature>
<evidence type="ECO:0000256" key="3">
    <source>
        <dbReference type="ARBA" id="ARBA00022801"/>
    </source>
</evidence>
<dbReference type="CDD" id="cd08991">
    <property type="entry name" value="GH43_HoAraf43-like"/>
    <property type="match status" value="1"/>
</dbReference>
<sequence length="327" mass="36170">MRGVLFFLFLAGGVSMAAFAQSASPAIEKQDTLFLADPTIFADKGTYYLYGTGSNNGFQVYTSADLKTWSAPAGKRNGFALLKGESYGTRGFWAPQIFKYRNLYYMAYTADEHIAIAQSDSPLGPFTQKEIRPLSGPVKQIDPFIFIENGKAYLYHVRLTNGNRIFVAPMKSDLSDVEAGEAVECISGTQPWENTANAGWPVTEGPTVIKHNKLYYLFYSANDFRNIDYAMGYATSASPLGPWKKYRGNPVISRNVLNVNGTGHGDFFTANDGTLSYVFHVHRSQTKVSPRATVLIKAKFTKEKGQPDKLTIDPSSFSYLRTGLLSN</sequence>
<evidence type="ECO:0000313" key="10">
    <source>
        <dbReference type="EMBL" id="MXV16372.1"/>
    </source>
</evidence>
<feature type="site" description="Important for catalytic activity, responsible for pKa modulation of the active site Glu and correct orientation of both the proton donor and substrate" evidence="7">
    <location>
        <position position="142"/>
    </location>
</feature>
<proteinExistence type="inferred from homology"/>
<evidence type="ECO:0000256" key="8">
    <source>
        <dbReference type="RuleBase" id="RU361187"/>
    </source>
</evidence>
<evidence type="ECO:0000256" key="2">
    <source>
        <dbReference type="ARBA" id="ARBA00022651"/>
    </source>
</evidence>
<feature type="chain" id="PRO_5029512622" evidence="9">
    <location>
        <begin position="21"/>
        <end position="327"/>
    </location>
</feature>
<keyword evidence="3 8" id="KW-0378">Hydrolase</keyword>
<evidence type="ECO:0000256" key="5">
    <source>
        <dbReference type="ARBA" id="ARBA00023295"/>
    </source>
</evidence>
<evidence type="ECO:0000256" key="9">
    <source>
        <dbReference type="SAM" id="SignalP"/>
    </source>
</evidence>
<evidence type="ECO:0000256" key="4">
    <source>
        <dbReference type="ARBA" id="ARBA00023277"/>
    </source>
</evidence>
<keyword evidence="2" id="KW-0858">Xylan degradation</keyword>
<dbReference type="Pfam" id="PF04616">
    <property type="entry name" value="Glyco_hydro_43"/>
    <property type="match status" value="1"/>
</dbReference>
<keyword evidence="4" id="KW-0119">Carbohydrate metabolism</keyword>
<gene>
    <name evidence="10" type="ORF">GS398_13745</name>
</gene>
<comment type="similarity">
    <text evidence="1 8">Belongs to the glycosyl hydrolase 43 family.</text>
</comment>
<reference evidence="10 11" key="1">
    <citation type="submission" date="2019-11" db="EMBL/GenBank/DDBJ databases">
        <title>Pedobacter sp. HMF7056 Genome sequencing and assembly.</title>
        <authorList>
            <person name="Kang H."/>
            <person name="Kim H."/>
            <person name="Joh K."/>
        </authorList>
    </citation>
    <scope>NUCLEOTIDE SEQUENCE [LARGE SCALE GENOMIC DNA]</scope>
    <source>
        <strain evidence="10 11">HMF7056</strain>
    </source>
</reference>
<dbReference type="SUPFAM" id="SSF75005">
    <property type="entry name" value="Arabinanase/levansucrase/invertase"/>
    <property type="match status" value="1"/>
</dbReference>
<keyword evidence="5 8" id="KW-0326">Glycosidase</keyword>
<dbReference type="PANTHER" id="PTHR43772">
    <property type="entry name" value="ENDO-1,4-BETA-XYLANASE"/>
    <property type="match status" value="1"/>
</dbReference>
<dbReference type="AlphaFoldDB" id="A0A7K1XZJ3"/>